<evidence type="ECO:0000313" key="2">
    <source>
        <dbReference type="EMBL" id="ACJ17117.1"/>
    </source>
</evidence>
<organism evidence="2 3">
    <name type="scientific">Thermococcus onnurineus (strain NA1)</name>
    <dbReference type="NCBI Taxonomy" id="523850"/>
    <lineage>
        <taxon>Archaea</taxon>
        <taxon>Methanobacteriati</taxon>
        <taxon>Methanobacteriota</taxon>
        <taxon>Thermococci</taxon>
        <taxon>Thermococcales</taxon>
        <taxon>Thermococcaceae</taxon>
        <taxon>Thermococcus</taxon>
    </lineage>
</organism>
<dbReference type="KEGG" id="ton:TON_1627"/>
<dbReference type="Proteomes" id="UP000002727">
    <property type="component" value="Chromosome"/>
</dbReference>
<dbReference type="PATRIC" id="fig|523850.10.peg.1641"/>
<sequence length="790" mass="86174">MKKIKVVLLGLMLITGLLGSAVSASTGSPLFEGYLSRGEAILVGPLIISLTDTQKDYGNGEYYAFLVIMKDGKILNAEYKTIYVPDPEKIQRLLLDPEFLLALAETQGYDVSSCSQYVNDTTAFNACLMANAFGFYQWLNTASPKEIANAVVKTIEEHPELGINKEDILMPITYPDITPVREGETVEVDVDDQTVYVTVLEVYPNGIKISISGPPEWRASTAPGVVISSVEIPETVQPGDTVTIKVHLRNEGALKVRYLNVFVSPAPVSFNDSSSIASAVSMALSQSGLSQSVFYPEGSAIQYVEYLDGKENTTLTFRIKINPNADVGTYPLYVGVVYFTGLGANMKMIQGYNFVALTVKKSREGFVEITKVETIPGEISPGDTFTVRFTVENTGAEPIKALSLKITSYQVPVQGEIKNVDLSALSQLPIQGSEALSENLQTALNQIMRELAKQNIDAFLPIGEDNVKYVAELQPGQSTTLEFKIKANDRLENGIYPLRIELKYLSEPDEKEITDERLVGIDVTGRAELILSKVSTSPSKILPGTDNVEVDIQIDNVGTGTARTVIIKPHPTWPFELSETSQQVIGLGSLNKGDSAQTSFRVNVAENASSGTYEIPLLIMYTNSLGVQKNVTLKVPIIIGAKPNIEVVDIRFEPDPLQGESVKVYITLKNTGGEKATSVLIEGVVKADQPFSLDKRTDYVGDLAPGATGEGVIILRIDRDAIPKDYRIQLRIRAVGDPNQGDDNVYVFERTVDVTVKENTKTSTNLRNLAVIVGVLVVIVVIYIHRGRAS</sequence>
<evidence type="ECO:0000256" key="1">
    <source>
        <dbReference type="SAM" id="Phobius"/>
    </source>
</evidence>
<gene>
    <name evidence="2" type="ordered locus">TON_1627</name>
</gene>
<accession>B6YUD2</accession>
<dbReference type="EMBL" id="CP000855">
    <property type="protein sequence ID" value="ACJ17117.1"/>
    <property type="molecule type" value="Genomic_DNA"/>
</dbReference>
<evidence type="ECO:0000313" key="3">
    <source>
        <dbReference type="Proteomes" id="UP000002727"/>
    </source>
</evidence>
<keyword evidence="1" id="KW-0812">Transmembrane</keyword>
<dbReference type="OrthoDB" id="56770at2157"/>
<name>B6YUD2_THEON</name>
<keyword evidence="3" id="KW-1185">Reference proteome</keyword>
<dbReference type="PANTHER" id="PTHR35902:SF3">
    <property type="entry name" value="NPCBM-ASSOCIATED, NEW3 DOMAIN OF ALPHA-GALACTOSIDASE"/>
    <property type="match status" value="1"/>
</dbReference>
<dbReference type="STRING" id="523850.TON_1627"/>
<reference evidence="2 3" key="1">
    <citation type="journal article" date="2008" name="J. Bacteriol.">
        <title>The complete genome sequence of Thermococcus onnurineus NA1 reveals a mixed heterotrophic and carboxydotrophic metabolism.</title>
        <authorList>
            <person name="Lee H.S."/>
            <person name="Kang S.G."/>
            <person name="Bae S.S."/>
            <person name="Lim J.K."/>
            <person name="Cho Y."/>
            <person name="Kim Y.J."/>
            <person name="Jeon J.H."/>
            <person name="Cha S.S."/>
            <person name="Kwon K.K."/>
            <person name="Kim H.T."/>
            <person name="Park C.J."/>
            <person name="Lee H.W."/>
            <person name="Kim S.I."/>
            <person name="Chun J."/>
            <person name="Colwell R.R."/>
            <person name="Kim S.J."/>
            <person name="Lee J.H."/>
        </authorList>
    </citation>
    <scope>NUCLEOTIDE SEQUENCE [LARGE SCALE GENOMIC DNA]</scope>
    <source>
        <strain evidence="2 3">NA1</strain>
    </source>
</reference>
<feature type="transmembrane region" description="Helical" evidence="1">
    <location>
        <begin position="766"/>
        <end position="784"/>
    </location>
</feature>
<dbReference type="eggNOG" id="arCOG02079">
    <property type="taxonomic scope" value="Archaea"/>
</dbReference>
<dbReference type="Gene3D" id="2.60.40.10">
    <property type="entry name" value="Immunoglobulins"/>
    <property type="match status" value="2"/>
</dbReference>
<dbReference type="PANTHER" id="PTHR35902">
    <property type="entry name" value="S-LAYER DOMAIN-LIKE PROTEIN-RELATED"/>
    <property type="match status" value="1"/>
</dbReference>
<keyword evidence="1" id="KW-0472">Membrane</keyword>
<proteinExistence type="predicted"/>
<dbReference type="GeneID" id="7018666"/>
<evidence type="ECO:0008006" key="4">
    <source>
        <dbReference type="Google" id="ProtNLM"/>
    </source>
</evidence>
<dbReference type="InterPro" id="IPR013783">
    <property type="entry name" value="Ig-like_fold"/>
</dbReference>
<dbReference type="RefSeq" id="WP_012572589.1">
    <property type="nucleotide sequence ID" value="NC_011529.1"/>
</dbReference>
<dbReference type="HOGENOM" id="CLU_320984_0_0_2"/>
<dbReference type="AlphaFoldDB" id="B6YUD2"/>
<protein>
    <recommendedName>
        <fullName evidence="4">S-layer domain protein</fullName>
    </recommendedName>
</protein>
<keyword evidence="1" id="KW-1133">Transmembrane helix</keyword>